<protein>
    <recommendedName>
        <fullName evidence="3">Autotransporter domain-containing protein</fullName>
    </recommendedName>
</protein>
<evidence type="ECO:0000313" key="2">
    <source>
        <dbReference type="Proteomes" id="UP001199206"/>
    </source>
</evidence>
<proteinExistence type="predicted"/>
<dbReference type="InterPro" id="IPR043709">
    <property type="entry name" value="DUF5649"/>
</dbReference>
<dbReference type="RefSeq" id="WP_029221872.1">
    <property type="nucleotide sequence ID" value="NZ_CAWLZN010000001.1"/>
</dbReference>
<sequence length="2892" mass="276681">MSLTGGTTQLTDGGALTLGTLSTGNLTATSTGVLNLGSGTVTGTLAATSNNGAITQSTGSGLTVTGTSNLQAGTGAITLTTGSNDFQQAVGLVGGVTQIVDANALQLSSLNTGALSATSTGALTLGNGTVGGALTAISHGGVINQTGTLNVTGNGTINAGSGAIALGNNSNDFTGGLSLTGTDINVHDRNNLSVTALSSGANSAVDLFSNATLTLSAFAIDTGTASLRLASNGGALSTAGSVRGGTVSLRARDGIGIGHNVDAGTLILTTGNTAVTQTAGDITVAGVTNAGIGTGALSLTGANNDFVGRLDLAAGSVQLNDRNDLSLGALNTGALAATSHGALTLGSGRINGNLSAGSNGGPITQTSALIVTGTGALDSGSGATTLINAGNDFQGAMSLAGNGISVRDTNDLTVAGLAPGSNSAVSLLAGGTLSLPAQALDTGTGDLSLISLGGALSTAGSLAGNQVTLRARDALSLGHGLRSGGTLTLTSDAGAIVQTGGAIDAAGSTTATAAAGSGAISLAGAGNDFRSTLSLVGGDVQVTDSTALTLDTLTTGSLTVTSAGALQLGSGTINGALLATSNNGAISQSTGSGLTVAGTSTLQAGTGAITLTTGNNDFRQAVSLTGGTTQISDSGALTLGTLSTGDLTVTGSGALNLGSGTVNGALVATSNNGAITQSTGSGLTITGTGNLQAGTGAITLTTGSNDFRQAMSLTGGTTQIVDGGALTLGALTTGALTATSNGALNLGSGTVNGALVATSGNGAIGQADALIVTGAANLDAGSGAIALDNANNDFRNGVSLTGTGISVRDRDVLTVSSITNGANGAIALTAGGTLALPAQNLGTGTGALSLTANGGALSTLGSLTGGNISLRARDGLTLDHAVTASGTLGLTATNGAITQNAGVLDVGGLASVDAGAGAISLTRENDFRNGIALTGRDITVVDANDLSVTSLDNGGAGNIALTARNALSLPATGLTSNGAMQLRAENGTLALGGDLVGDAISLFSGNALTLATSISSLTGNGTLSVSTNNSAINQNAGILSIGGTSTFNAGTGSIALGRIDNDFRGAVNLAGSGTLVRDSNALTLGTVSTGALTAISNGALALGSGSADSLVAISSGHAVTQAGALTVRQASAVIAGSGSITLDDANNDFQSGLTLAGSGITVQDRNDLTLASLTSNSNGNVAVTAGGSLTLPATSVNAGGGNLSLIANGGSVNTGGSLSGRNVTLSARDGMTLGHSITATDTLTLSSTNAAIDQVGGTLLIAGNSSINAGGGAITLDAAGNDFQGLLALSGGASNVRDANTLTLGALDTGALTVTSNGALRLGQGTVNGALTASSNGGAITQAGALVVNGTSTLNAGNGAITLSNANNDFQGTVGLTGNGISVTDTNMLLVSSIGGNTSGTIALTAQTLNLPASAISAGTGTFSLTATGSAFSTGGNLSGGNVVVDARDGLTLAHDINAGNNLTLRSTNAAINQTAGQLTVGGTTNANAGTAAIALTGNNDFQNAVTLTGGAVQLNDRNALTVGAVNTGALTVTSNGALNLGQGAVNGALVASSTNGAITQTGALNINGTSTLNAGSGAITLDDTNNDFADAVTLTAGVARIVDANALTLDQVAAGALDVRSNGLLNLGGGSAGSLSATSNGGAIGQAGALAIAGDSLIDAGAGAVTLNESGNDFGGALAVTAGNVQLRDVNALSLATSRMDAIAAVAGSDITQTGVLSVSGNASFDAGVGAIALVAPGNDFGGAVSLRGGTVGIADTNALTLGQLTTSMLDATSRGDLNLGSGVVAGTLSARSNGGAIRQDGSLRVLGDAVLDAGSGAITLTDPVNDLAGKLTLNAAAARIRTGTPLTLGMLNVGELSVSNIGELNLGQGNVGTLAASSYLGGISQTGPLVVLGSSNVEAAFGDIRLDNVNNDFVGPLSVGSRGVTVTDRNALTFRYVGTDSLTVTSAGALNLGMGVVRGDLRAISNGGAIDQDYSLWIGGASMLDAGTGTITLADRFNNFEGGISLFGGASQIVGRNALRLDAFAVSSLSATSNMNPLNGIAKEGLILGGGRIDGTLTAISYGGDIVQRGALSVGGAATFYTSTASFNAEAGSILLTGNNTFAGAVSLTGGATQLNAGSALTLGEISTGALTVTSNGALDLGQGTVNGALVASSASDGITQTGALNIAGTSTLNAGSSAITLNNANNDFAGAVTAAGSGIVLVDRNDLQVASVQSSGNASVSLDAGGALQLPTSAIDVGTGALSLTARGGTLTTTHALRGGDVQLSGANGIALGEGISASGTLSLRSTNAAITQNAGMLQVAGNSVVDAGSGAITLDAAGNDFQGLLALTGGATRVRDANALTLDALDTGALNVASNGAIDLGFGVVNDDLDAASNGGAVTQTGALTVTGATRINSAGAAIALADAGNDFQSALSLSGGDTRVRDRNGLTLGTVDVGALDAASGAGLNLGQGRIGGALVARSGSNGIGSTGRLTAQAVVRPAATGADITQQGALTIVGNSVLDAGTGAIVLTDAGNDFQGSVQASGGSIAIVGRNDLAAAAQASGTVDLQAGGQFSSSGAIAGSTVALGSGGALQLGHDLTAGTVRLRSGGAITQRAGSLRADQLGGSAAAAATLSGAGNAIGTLTDFSAQGLDVFSATTLQVSGRVDGGNLLRLGSGGSLLLEGQLSGATSWLQAAAGIGQRAGSTLTANLLGGSAAGPVALGDAGSFIDNRVVHLGNFTASNGFSLTNAGDLTLVLSDGSIYSVDAGNSALLLSVRGDLLQDGRASLRDGTGSFSATGRIGTQQDPIYLIGTGAQTIGFVGAPPAYFNATTADGRLLDLSGGSSFNVPASAFAGRAQSSASRTIAFVDLSASGTPYRAFGLVRPGLRLPDDQQPACDAGDPDAVCTPQ</sequence>
<accession>A0ABS8HAP7</accession>
<organism evidence="1 2">
    <name type="scientific">Xanthomonas cassavae CFBP 4642</name>
    <dbReference type="NCBI Taxonomy" id="1219375"/>
    <lineage>
        <taxon>Bacteria</taxon>
        <taxon>Pseudomonadati</taxon>
        <taxon>Pseudomonadota</taxon>
        <taxon>Gammaproteobacteria</taxon>
        <taxon>Lysobacterales</taxon>
        <taxon>Lysobacteraceae</taxon>
        <taxon>Xanthomonas</taxon>
    </lineage>
</organism>
<dbReference type="Proteomes" id="UP001199206">
    <property type="component" value="Unassembled WGS sequence"/>
</dbReference>
<reference evidence="1 2" key="1">
    <citation type="submission" date="2021-10" db="EMBL/GenBank/DDBJ databases">
        <title>Genome sequencing of Xanthomonas strains from NCPPB.</title>
        <authorList>
            <person name="Hussein R."/>
            <person name="Harrison J."/>
            <person name="Studholme D.J."/>
            <person name="Vicente J."/>
            <person name="Grant M."/>
        </authorList>
    </citation>
    <scope>NUCLEOTIDE SEQUENCE [LARGE SCALE GENOMIC DNA]</scope>
    <source>
        <strain evidence="1 2">NCPPB 101</strain>
    </source>
</reference>
<keyword evidence="2" id="KW-1185">Reference proteome</keyword>
<gene>
    <name evidence="1" type="ORF">LL965_03800</name>
</gene>
<dbReference type="Pfam" id="PF18886">
    <property type="entry name" value="DUF5649"/>
    <property type="match status" value="25"/>
</dbReference>
<comment type="caution">
    <text evidence="1">The sequence shown here is derived from an EMBL/GenBank/DDBJ whole genome shotgun (WGS) entry which is preliminary data.</text>
</comment>
<evidence type="ECO:0008006" key="3">
    <source>
        <dbReference type="Google" id="ProtNLM"/>
    </source>
</evidence>
<name>A0ABS8HAP7_9XANT</name>
<evidence type="ECO:0000313" key="1">
    <source>
        <dbReference type="EMBL" id="MCC4619241.1"/>
    </source>
</evidence>
<dbReference type="EMBL" id="JAJGQJ010000005">
    <property type="protein sequence ID" value="MCC4619241.1"/>
    <property type="molecule type" value="Genomic_DNA"/>
</dbReference>